<dbReference type="Proteomes" id="UP000051035">
    <property type="component" value="Unassembled WGS sequence"/>
</dbReference>
<organism evidence="1 2">
    <name type="scientific">candidate division TA06 bacterium SM1_40</name>
    <dbReference type="NCBI Taxonomy" id="1703773"/>
    <lineage>
        <taxon>Bacteria</taxon>
        <taxon>Bacteria division TA06</taxon>
    </lineage>
</organism>
<proteinExistence type="predicted"/>
<evidence type="ECO:0000313" key="1">
    <source>
        <dbReference type="EMBL" id="KPL09541.1"/>
    </source>
</evidence>
<name>A0A0S8JL52_UNCT6</name>
<dbReference type="AlphaFoldDB" id="A0A0S8JL52"/>
<evidence type="ECO:0008006" key="3">
    <source>
        <dbReference type="Google" id="ProtNLM"/>
    </source>
</evidence>
<protein>
    <recommendedName>
        <fullName evidence="3">Terminase large subunit gp17-like C-terminal domain-containing protein</fullName>
    </recommendedName>
</protein>
<accession>A0A0S8JL52</accession>
<sequence length="647" mass="73735">MPKRKRVDDELKRDLSGSQLREFLSRAGLPENYPQLTPAVRRKARKAVLTSWFDLSCPHVLCTDTDQYVRAHFLWTEFYMKPAAINRGVYYFEDFQSKYDMIREVMSPSLEPENPAKTIVTASRRASKTQSLIIEGLTLIGVNRPFTLSLISEYNATRTGEEIKKVQDQIEENERIHSDFGAEGILFPKRSSGTWSSKHLKFLHLPGCEVMGHSMKSAQRGRGPLYGIVDDPEDEEVTYNRDWRRWFFSRLLDAFVEMFHHGGKVCWIGTPIHGGSCLSQAMAGKSEKEETGDESLSDKRFRDWRKVKMSLVVKDGEGQWKSMQPERLTVDAFLKKLEQNPVTVRKEILCEPVTPGTRAFPYDSAKHGFMHCEGDDGSEYCLDLYTGEEVSWRKFLDSLFITGAGDPADGQSRDADPGALVFTGINPGGIIYVLDVYTKRCLYEHLLEMAYTIAEEWKCGVFGWEKAALQCVINRMARRFVEKLQEEGKTPPVFRELENAKRNKIARILSLTPYFTRKEIRFRQLTPITGPDGRVHRPAKYPREGHYRELISQMVEYTDEGIRGHDDCADGLEMAIRLIGRSRGGGDFGPPESPTDRIVTSWRMAGLPISAAQISPEVWTPKIEREIEAIEFPENELLTCVGAVPYV</sequence>
<reference evidence="1 2" key="1">
    <citation type="journal article" date="2015" name="Microbiome">
        <title>Genomic resolution of linkages in carbon, nitrogen, and sulfur cycling among widespread estuary sediment bacteria.</title>
        <authorList>
            <person name="Baker B.J."/>
            <person name="Lazar C.S."/>
            <person name="Teske A.P."/>
            <person name="Dick G.J."/>
        </authorList>
    </citation>
    <scope>NUCLEOTIDE SEQUENCE [LARGE SCALE GENOMIC DNA]</scope>
    <source>
        <strain evidence="1">SM1_40</strain>
    </source>
</reference>
<evidence type="ECO:0000313" key="2">
    <source>
        <dbReference type="Proteomes" id="UP000051035"/>
    </source>
</evidence>
<gene>
    <name evidence="1" type="ORF">AMJ71_06120</name>
</gene>
<comment type="caution">
    <text evidence="1">The sequence shown here is derived from an EMBL/GenBank/DDBJ whole genome shotgun (WGS) entry which is preliminary data.</text>
</comment>
<dbReference type="EMBL" id="LJVA01000065">
    <property type="protein sequence ID" value="KPL09541.1"/>
    <property type="molecule type" value="Genomic_DNA"/>
</dbReference>